<dbReference type="AlphaFoldDB" id="A0A9W6WN94"/>
<sequence length="392" mass="44753">MLREGAPAAIIAPPVSITSPVLLSGIKQSNSMSLDESSVLMDRALVTICQDLPESLGLYNTAKDQFSLAAVRAVPLLEHVGPDSRKLALVRDWMRAYEPGQDQPLSAEISMDSLQETARRERKELVRQLQEQKHAQRTSESAAESDERKRKRRQRKKEKAAAKEKERAAKENGRTKAKGKEKAAERPAKDKAKTKNKTKGKRRVQIDSDDDVLSIEDSSSSSAESSSSSSDSDSDSRSKKRKKQSGNLPPKEVVLSSDEDDEEPNDMFDTDDPDVYEVEKILRKKPGETYGDPDLYEVKWEGYDETTWEPASNISKDLIDEFEGQPVREDVYTVENIVDRRSKRDPSTRLKTYQYKVKWVGYDELTWEPSENLPHNLRRKFDQKYESRKRRR</sequence>
<feature type="compositionally biased region" description="Basic residues" evidence="3">
    <location>
        <begin position="194"/>
        <end position="203"/>
    </location>
</feature>
<dbReference type="PANTHER" id="PTHR22812">
    <property type="entry name" value="CHROMOBOX PROTEIN"/>
    <property type="match status" value="1"/>
</dbReference>
<feature type="compositionally biased region" description="Basic and acidic residues" evidence="3">
    <location>
        <begin position="117"/>
        <end position="134"/>
    </location>
</feature>
<feature type="domain" description="Chromo" evidence="4">
    <location>
        <begin position="276"/>
        <end position="314"/>
    </location>
</feature>
<evidence type="ECO:0000256" key="1">
    <source>
        <dbReference type="ARBA" id="ARBA00004123"/>
    </source>
</evidence>
<dbReference type="Pfam" id="PF00385">
    <property type="entry name" value="Chromo"/>
    <property type="match status" value="2"/>
</dbReference>
<feature type="region of interest" description="Disordered" evidence="3">
    <location>
        <begin position="114"/>
        <end position="274"/>
    </location>
</feature>
<accession>A0A9W6WN94</accession>
<dbReference type="PROSITE" id="PS50013">
    <property type="entry name" value="CHROMO_2"/>
    <property type="match status" value="2"/>
</dbReference>
<evidence type="ECO:0000313" key="5">
    <source>
        <dbReference type="EMBL" id="GMF10984.1"/>
    </source>
</evidence>
<name>A0A9W6WN94_9STRA</name>
<dbReference type="EMBL" id="BSXW01000058">
    <property type="protein sequence ID" value="GMF10984.1"/>
    <property type="molecule type" value="Genomic_DNA"/>
</dbReference>
<feature type="compositionally biased region" description="Low complexity" evidence="3">
    <location>
        <begin position="215"/>
        <end position="231"/>
    </location>
</feature>
<dbReference type="SMART" id="SM00298">
    <property type="entry name" value="CHROMO"/>
    <property type="match status" value="2"/>
</dbReference>
<keyword evidence="6" id="KW-1185">Reference proteome</keyword>
<feature type="compositionally biased region" description="Basic residues" evidence="3">
    <location>
        <begin position="149"/>
        <end position="158"/>
    </location>
</feature>
<dbReference type="InterPro" id="IPR000953">
    <property type="entry name" value="Chromo/chromo_shadow_dom"/>
</dbReference>
<evidence type="ECO:0000313" key="6">
    <source>
        <dbReference type="Proteomes" id="UP001165083"/>
    </source>
</evidence>
<evidence type="ECO:0000256" key="3">
    <source>
        <dbReference type="SAM" id="MobiDB-lite"/>
    </source>
</evidence>
<dbReference type="SUPFAM" id="SSF54160">
    <property type="entry name" value="Chromo domain-like"/>
    <property type="match status" value="2"/>
</dbReference>
<evidence type="ECO:0000256" key="2">
    <source>
        <dbReference type="ARBA" id="ARBA00023242"/>
    </source>
</evidence>
<dbReference type="Proteomes" id="UP001165083">
    <property type="component" value="Unassembled WGS sequence"/>
</dbReference>
<feature type="compositionally biased region" description="Basic and acidic residues" evidence="3">
    <location>
        <begin position="159"/>
        <end position="193"/>
    </location>
</feature>
<feature type="compositionally biased region" description="Acidic residues" evidence="3">
    <location>
        <begin position="257"/>
        <end position="274"/>
    </location>
</feature>
<feature type="domain" description="Chromo" evidence="4">
    <location>
        <begin position="332"/>
        <end position="392"/>
    </location>
</feature>
<dbReference type="InterPro" id="IPR023780">
    <property type="entry name" value="Chromo_domain"/>
</dbReference>
<dbReference type="OrthoDB" id="433924at2759"/>
<reference evidence="5" key="1">
    <citation type="submission" date="2023-04" db="EMBL/GenBank/DDBJ databases">
        <title>Phytophthora lilii NBRC 32176.</title>
        <authorList>
            <person name="Ichikawa N."/>
            <person name="Sato H."/>
            <person name="Tonouchi N."/>
        </authorList>
    </citation>
    <scope>NUCLEOTIDE SEQUENCE</scope>
    <source>
        <strain evidence="5">NBRC 32176</strain>
    </source>
</reference>
<gene>
    <name evidence="5" type="ORF">Plil01_000173700</name>
</gene>
<proteinExistence type="predicted"/>
<dbReference type="Gene3D" id="2.40.50.40">
    <property type="match status" value="2"/>
</dbReference>
<organism evidence="5 6">
    <name type="scientific">Phytophthora lilii</name>
    <dbReference type="NCBI Taxonomy" id="2077276"/>
    <lineage>
        <taxon>Eukaryota</taxon>
        <taxon>Sar</taxon>
        <taxon>Stramenopiles</taxon>
        <taxon>Oomycota</taxon>
        <taxon>Peronosporomycetes</taxon>
        <taxon>Peronosporales</taxon>
        <taxon>Peronosporaceae</taxon>
        <taxon>Phytophthora</taxon>
    </lineage>
</organism>
<evidence type="ECO:0000259" key="4">
    <source>
        <dbReference type="PROSITE" id="PS50013"/>
    </source>
</evidence>
<protein>
    <submittedName>
        <fullName evidence="5">Unnamed protein product</fullName>
    </submittedName>
</protein>
<dbReference type="GO" id="GO:0005634">
    <property type="term" value="C:nucleus"/>
    <property type="evidence" value="ECO:0007669"/>
    <property type="project" value="UniProtKB-SubCell"/>
</dbReference>
<comment type="subcellular location">
    <subcellularLocation>
        <location evidence="1">Nucleus</location>
    </subcellularLocation>
</comment>
<dbReference type="InterPro" id="IPR051219">
    <property type="entry name" value="Heterochromatin_chromo-domain"/>
</dbReference>
<dbReference type="InterPro" id="IPR016197">
    <property type="entry name" value="Chromo-like_dom_sf"/>
</dbReference>
<dbReference type="CDD" id="cd00024">
    <property type="entry name" value="CD_CSD"/>
    <property type="match status" value="1"/>
</dbReference>
<keyword evidence="2" id="KW-0539">Nucleus</keyword>
<comment type="caution">
    <text evidence="5">The sequence shown here is derived from an EMBL/GenBank/DDBJ whole genome shotgun (WGS) entry which is preliminary data.</text>
</comment>